<protein>
    <submittedName>
        <fullName evidence="2">Uncharacterized protein</fullName>
    </submittedName>
</protein>
<keyword evidence="1" id="KW-0812">Transmembrane</keyword>
<evidence type="ECO:0000313" key="2">
    <source>
        <dbReference type="EMBL" id="BDI18183.1"/>
    </source>
</evidence>
<gene>
    <name evidence="2" type="ORF">ANSO36C_39850</name>
</gene>
<evidence type="ECO:0000313" key="3">
    <source>
        <dbReference type="Proteomes" id="UP001055453"/>
    </source>
</evidence>
<keyword evidence="3" id="KW-1185">Reference proteome</keyword>
<keyword evidence="1" id="KW-0472">Membrane</keyword>
<dbReference type="EMBL" id="AP025732">
    <property type="protein sequence ID" value="BDI18183.1"/>
    <property type="molecule type" value="Genomic_DNA"/>
</dbReference>
<feature type="transmembrane region" description="Helical" evidence="1">
    <location>
        <begin position="6"/>
        <end position="27"/>
    </location>
</feature>
<name>A0ABM7Z560_NOSCO</name>
<dbReference type="RefSeq" id="WP_251960491.1">
    <property type="nucleotide sequence ID" value="NZ_AP025732.1"/>
</dbReference>
<accession>A0ABM7Z560</accession>
<sequence length="81" mass="9527">MGVIVLGLMLLSLTIWLGLLSFWGQFWRTDEQYDDFRLSTPTLARARRCLERKSLPRKMKVSQKWLIKKIMTTATPKDNLN</sequence>
<proteinExistence type="predicted"/>
<dbReference type="Proteomes" id="UP001055453">
    <property type="component" value="Chromosome"/>
</dbReference>
<evidence type="ECO:0000256" key="1">
    <source>
        <dbReference type="SAM" id="Phobius"/>
    </source>
</evidence>
<organism evidence="2 3">
    <name type="scientific">Nostoc cf. commune SO-36</name>
    <dbReference type="NCBI Taxonomy" id="449208"/>
    <lineage>
        <taxon>Bacteria</taxon>
        <taxon>Bacillati</taxon>
        <taxon>Cyanobacteriota</taxon>
        <taxon>Cyanophyceae</taxon>
        <taxon>Nostocales</taxon>
        <taxon>Nostocaceae</taxon>
        <taxon>Nostoc</taxon>
    </lineage>
</organism>
<keyword evidence="1" id="KW-1133">Transmembrane helix</keyword>
<reference evidence="2" key="1">
    <citation type="submission" date="2022-04" db="EMBL/GenBank/DDBJ databases">
        <title>Complete genome sequence of a cyanobacterium, Nostoc sp. SO-36, isolated in Antarctica.</title>
        <authorList>
            <person name="Kanesaki Y."/>
            <person name="Effendi D."/>
            <person name="Sakamoto T."/>
            <person name="Ohtani S."/>
            <person name="Awai K."/>
        </authorList>
    </citation>
    <scope>NUCLEOTIDE SEQUENCE</scope>
    <source>
        <strain evidence="2">SO-36</strain>
    </source>
</reference>